<evidence type="ECO:0000313" key="1">
    <source>
        <dbReference type="EMBL" id="CAF23568.1"/>
    </source>
</evidence>
<sequence>MKDVSELLAKRLKRLGVPFSCDWIVDFSSFIEFIRTNPPTIQILDSINEQKEAAHAPLIQNLKELFREGAKCLKGIQKMIGRKYKASYSIDELLKN</sequence>
<dbReference type="Proteomes" id="UP000000529">
    <property type="component" value="Chromosome"/>
</dbReference>
<dbReference type="OrthoDB" id="9941493at2"/>
<evidence type="ECO:0000313" key="2">
    <source>
        <dbReference type="Proteomes" id="UP000000529"/>
    </source>
</evidence>
<keyword evidence="2" id="KW-1185">Reference proteome</keyword>
<accession>Q6MCY1</accession>
<proteinExistence type="predicted"/>
<dbReference type="KEGG" id="pcu:PC_RS04065"/>
<organism evidence="1 2">
    <name type="scientific">Protochlamydia amoebophila (strain UWE25)</name>
    <dbReference type="NCBI Taxonomy" id="264201"/>
    <lineage>
        <taxon>Bacteria</taxon>
        <taxon>Pseudomonadati</taxon>
        <taxon>Chlamydiota</taxon>
        <taxon>Chlamydiia</taxon>
        <taxon>Parachlamydiales</taxon>
        <taxon>Parachlamydiaceae</taxon>
        <taxon>Candidatus Protochlamydia</taxon>
    </lineage>
</organism>
<gene>
    <name evidence="1" type="ORF">PC_RS04065</name>
</gene>
<dbReference type="AlphaFoldDB" id="Q6MCY1"/>
<protein>
    <submittedName>
        <fullName evidence="1">Uncharacterized protein</fullName>
    </submittedName>
</protein>
<dbReference type="RefSeq" id="WP_011175394.1">
    <property type="nucleotide sequence ID" value="NC_005861.2"/>
</dbReference>
<dbReference type="HOGENOM" id="CLU_2357186_0_0_0"/>
<dbReference type="EMBL" id="BX908798">
    <property type="protein sequence ID" value="CAF23568.1"/>
    <property type="molecule type" value="Genomic_DNA"/>
</dbReference>
<name>Q6MCY1_PARUW</name>
<reference evidence="1 2" key="1">
    <citation type="journal article" date="2004" name="Science">
        <title>Illuminating the evolutionary history of chlamydiae.</title>
        <authorList>
            <person name="Horn M."/>
            <person name="Collingro A."/>
            <person name="Schmitz-Esser S."/>
            <person name="Beier C.L."/>
            <person name="Purkhold U."/>
            <person name="Fartmann B."/>
            <person name="Brandt P."/>
            <person name="Nyakatura G.J."/>
            <person name="Droege M."/>
            <person name="Frishman D."/>
            <person name="Rattei T."/>
            <person name="Mewes H."/>
            <person name="Wagner M."/>
        </authorList>
    </citation>
    <scope>NUCLEOTIDE SEQUENCE [LARGE SCALE GENOMIC DNA]</scope>
    <source>
        <strain evidence="1 2">UWE25</strain>
    </source>
</reference>